<dbReference type="EMBL" id="MU155843">
    <property type="protein sequence ID" value="KAF9470808.1"/>
    <property type="molecule type" value="Genomic_DNA"/>
</dbReference>
<keyword evidence="3" id="KW-1185">Reference proteome</keyword>
<feature type="transmembrane region" description="Helical" evidence="1">
    <location>
        <begin position="158"/>
        <end position="176"/>
    </location>
</feature>
<protein>
    <submittedName>
        <fullName evidence="2">Uncharacterized protein</fullName>
    </submittedName>
</protein>
<dbReference type="Proteomes" id="UP000807469">
    <property type="component" value="Unassembled WGS sequence"/>
</dbReference>
<keyword evidence="1" id="KW-1133">Transmembrane helix</keyword>
<feature type="transmembrane region" description="Helical" evidence="1">
    <location>
        <begin position="14"/>
        <end position="35"/>
    </location>
</feature>
<accession>A0A9P5YJ58</accession>
<gene>
    <name evidence="2" type="ORF">BDN70DRAFT_648029</name>
</gene>
<dbReference type="AlphaFoldDB" id="A0A9P5YJ58"/>
<reference evidence="2" key="1">
    <citation type="submission" date="2020-11" db="EMBL/GenBank/DDBJ databases">
        <authorList>
            <consortium name="DOE Joint Genome Institute"/>
            <person name="Ahrendt S."/>
            <person name="Riley R."/>
            <person name="Andreopoulos W."/>
            <person name="Labutti K."/>
            <person name="Pangilinan J."/>
            <person name="Ruiz-Duenas F.J."/>
            <person name="Barrasa J.M."/>
            <person name="Sanchez-Garcia M."/>
            <person name="Camarero S."/>
            <person name="Miyauchi S."/>
            <person name="Serrano A."/>
            <person name="Linde D."/>
            <person name="Babiker R."/>
            <person name="Drula E."/>
            <person name="Ayuso-Fernandez I."/>
            <person name="Pacheco R."/>
            <person name="Padilla G."/>
            <person name="Ferreira P."/>
            <person name="Barriuso J."/>
            <person name="Kellner H."/>
            <person name="Castanera R."/>
            <person name="Alfaro M."/>
            <person name="Ramirez L."/>
            <person name="Pisabarro A.G."/>
            <person name="Kuo A."/>
            <person name="Tritt A."/>
            <person name="Lipzen A."/>
            <person name="He G."/>
            <person name="Yan M."/>
            <person name="Ng V."/>
            <person name="Cullen D."/>
            <person name="Martin F."/>
            <person name="Rosso M.-N."/>
            <person name="Henrissat B."/>
            <person name="Hibbett D."/>
            <person name="Martinez A.T."/>
            <person name="Grigoriev I.V."/>
        </authorList>
    </citation>
    <scope>NUCLEOTIDE SEQUENCE</scope>
    <source>
        <strain evidence="2">CIRM-BRFM 674</strain>
    </source>
</reference>
<proteinExistence type="predicted"/>
<organism evidence="2 3">
    <name type="scientific">Pholiota conissans</name>
    <dbReference type="NCBI Taxonomy" id="109636"/>
    <lineage>
        <taxon>Eukaryota</taxon>
        <taxon>Fungi</taxon>
        <taxon>Dikarya</taxon>
        <taxon>Basidiomycota</taxon>
        <taxon>Agaricomycotina</taxon>
        <taxon>Agaricomycetes</taxon>
        <taxon>Agaricomycetidae</taxon>
        <taxon>Agaricales</taxon>
        <taxon>Agaricineae</taxon>
        <taxon>Strophariaceae</taxon>
        <taxon>Pholiota</taxon>
    </lineage>
</organism>
<evidence type="ECO:0000313" key="3">
    <source>
        <dbReference type="Proteomes" id="UP000807469"/>
    </source>
</evidence>
<keyword evidence="1" id="KW-0812">Transmembrane</keyword>
<evidence type="ECO:0000256" key="1">
    <source>
        <dbReference type="SAM" id="Phobius"/>
    </source>
</evidence>
<name>A0A9P5YJ58_9AGAR</name>
<evidence type="ECO:0000313" key="2">
    <source>
        <dbReference type="EMBL" id="KAF9470808.1"/>
    </source>
</evidence>
<keyword evidence="1" id="KW-0472">Membrane</keyword>
<sequence>MEAPVHFSRALLGLLRFLLLCAFVLWFFLGLGVVFGPPSSPPPPAPRSSPAAMCFTLIIRRHTPRLALAPPKMSSAITRRRQLPPTCIIPTNYPASPRLISSRYRPNRLFINQSRCLCLPWSLFFVLFVVSSYIQISISIVISSSSKKVSVHFSLPHSYFILFVSSSVIFHSPIWISSTRRIFFDFFFVLVLSGFSFFGSLDVFWAVLWTFTYIHTYDIGHPVLRGALAMHRARYAMTA</sequence>
<comment type="caution">
    <text evidence="2">The sequence shown here is derived from an EMBL/GenBank/DDBJ whole genome shotgun (WGS) entry which is preliminary data.</text>
</comment>
<feature type="transmembrane region" description="Helical" evidence="1">
    <location>
        <begin position="183"/>
        <end position="208"/>
    </location>
</feature>
<feature type="transmembrane region" description="Helical" evidence="1">
    <location>
        <begin position="117"/>
        <end position="138"/>
    </location>
</feature>